<feature type="transmembrane region" description="Helical" evidence="1">
    <location>
        <begin position="126"/>
        <end position="145"/>
    </location>
</feature>
<gene>
    <name evidence="2" type="ORF">GXM_08396</name>
</gene>
<feature type="transmembrane region" description="Helical" evidence="1">
    <location>
        <begin position="165"/>
        <end position="187"/>
    </location>
</feature>
<dbReference type="Proteomes" id="UP000326678">
    <property type="component" value="Chromosome Gxm2"/>
</dbReference>
<keyword evidence="1" id="KW-0812">Transmembrane</keyword>
<dbReference type="KEGG" id="nsh:GXM_08396"/>
<dbReference type="AlphaFoldDB" id="A0A5P8WED7"/>
<feature type="transmembrane region" description="Helical" evidence="1">
    <location>
        <begin position="81"/>
        <end position="105"/>
    </location>
</feature>
<protein>
    <submittedName>
        <fullName evidence="2">Uncharacterized protein</fullName>
    </submittedName>
</protein>
<keyword evidence="3" id="KW-1185">Reference proteome</keyword>
<dbReference type="EMBL" id="CP045227">
    <property type="protein sequence ID" value="QFS50902.1"/>
    <property type="molecule type" value="Genomic_DNA"/>
</dbReference>
<reference evidence="2 3" key="1">
    <citation type="submission" date="2019-10" db="EMBL/GenBank/DDBJ databases">
        <title>Genomic and transcriptomic insights into the perfect genentic adaptation of a filamentous nitrogen-fixing cyanobacterium to rice fields.</title>
        <authorList>
            <person name="Chen Z."/>
        </authorList>
    </citation>
    <scope>NUCLEOTIDE SEQUENCE [LARGE SCALE GENOMIC DNA]</scope>
    <source>
        <strain evidence="2">CCNUC1</strain>
    </source>
</reference>
<keyword evidence="1" id="KW-1133">Transmembrane helix</keyword>
<evidence type="ECO:0000256" key="1">
    <source>
        <dbReference type="SAM" id="Phobius"/>
    </source>
</evidence>
<keyword evidence="1" id="KW-0472">Membrane</keyword>
<sequence>MQSIPYQYRLLILFLLMGLVVGLDYWRNPTKPTKFKEYFFLIMSGLIGAGFGIVNDQITCTLSPAYFYYFKNVSYDSSFRWQVSAVGFEAGFFAGFFSYGIFLLINQRRKLPLSYRQLLNRAKYPITWAIVLAPITGFIFYYFQFSFFVDQITPVVEPVEVPKFILVWGVHIGLYIGAVLGIVHGAANIRRRLLAPLP</sequence>
<accession>A0A5P8WED7</accession>
<feature type="transmembrane region" description="Helical" evidence="1">
    <location>
        <begin position="6"/>
        <end position="26"/>
    </location>
</feature>
<organism evidence="2 3">
    <name type="scientific">Nostoc sphaeroides CCNUC1</name>
    <dbReference type="NCBI Taxonomy" id="2653204"/>
    <lineage>
        <taxon>Bacteria</taxon>
        <taxon>Bacillati</taxon>
        <taxon>Cyanobacteriota</taxon>
        <taxon>Cyanophyceae</taxon>
        <taxon>Nostocales</taxon>
        <taxon>Nostocaceae</taxon>
        <taxon>Nostoc</taxon>
    </lineage>
</organism>
<evidence type="ECO:0000313" key="3">
    <source>
        <dbReference type="Proteomes" id="UP000326678"/>
    </source>
</evidence>
<feature type="transmembrane region" description="Helical" evidence="1">
    <location>
        <begin position="38"/>
        <end position="69"/>
    </location>
</feature>
<name>A0A5P8WED7_9NOSO</name>
<proteinExistence type="predicted"/>
<evidence type="ECO:0000313" key="2">
    <source>
        <dbReference type="EMBL" id="QFS50902.1"/>
    </source>
</evidence>
<dbReference type="RefSeq" id="WP_152591672.1">
    <property type="nucleotide sequence ID" value="NZ_CP045227.1"/>
</dbReference>